<keyword evidence="2" id="KW-1185">Reference proteome</keyword>
<protein>
    <submittedName>
        <fullName evidence="1">Uncharacterized protein</fullName>
    </submittedName>
</protein>
<name>F6HE10_VITVI</name>
<reference evidence="2" key="1">
    <citation type="journal article" date="2007" name="Nature">
        <title>The grapevine genome sequence suggests ancestral hexaploidization in major angiosperm phyla.</title>
        <authorList>
            <consortium name="The French-Italian Public Consortium for Grapevine Genome Characterization."/>
            <person name="Jaillon O."/>
            <person name="Aury J.-M."/>
            <person name="Noel B."/>
            <person name="Policriti A."/>
            <person name="Clepet C."/>
            <person name="Casagrande A."/>
            <person name="Choisne N."/>
            <person name="Aubourg S."/>
            <person name="Vitulo N."/>
            <person name="Jubin C."/>
            <person name="Vezzi A."/>
            <person name="Legeai F."/>
            <person name="Hugueney P."/>
            <person name="Dasilva C."/>
            <person name="Horner D."/>
            <person name="Mica E."/>
            <person name="Jublot D."/>
            <person name="Poulain J."/>
            <person name="Bruyere C."/>
            <person name="Billault A."/>
            <person name="Segurens B."/>
            <person name="Gouyvenoux M."/>
            <person name="Ugarte E."/>
            <person name="Cattonaro F."/>
            <person name="Anthouard V."/>
            <person name="Vico V."/>
            <person name="Del Fabbro C."/>
            <person name="Alaux M."/>
            <person name="Di Gaspero G."/>
            <person name="Dumas V."/>
            <person name="Felice N."/>
            <person name="Paillard S."/>
            <person name="Juman I."/>
            <person name="Moroldo M."/>
            <person name="Scalabrin S."/>
            <person name="Canaguier A."/>
            <person name="Le Clainche I."/>
            <person name="Malacrida G."/>
            <person name="Durand E."/>
            <person name="Pesole G."/>
            <person name="Laucou V."/>
            <person name="Chatelet P."/>
            <person name="Merdinoglu D."/>
            <person name="Delledonne M."/>
            <person name="Pezzotti M."/>
            <person name="Lecharny A."/>
            <person name="Scarpelli C."/>
            <person name="Artiguenave F."/>
            <person name="Pe M.E."/>
            <person name="Valle G."/>
            <person name="Morgante M."/>
            <person name="Caboche M."/>
            <person name="Adam-Blondon A.-F."/>
            <person name="Weissenbach J."/>
            <person name="Quetier F."/>
            <person name="Wincker P."/>
        </authorList>
    </citation>
    <scope>NUCLEOTIDE SEQUENCE [LARGE SCALE GENOMIC DNA]</scope>
    <source>
        <strain evidence="2">cv. Pinot noir / PN40024</strain>
    </source>
</reference>
<organism evidence="1 2">
    <name type="scientific">Vitis vinifera</name>
    <name type="common">Grape</name>
    <dbReference type="NCBI Taxonomy" id="29760"/>
    <lineage>
        <taxon>Eukaryota</taxon>
        <taxon>Viridiplantae</taxon>
        <taxon>Streptophyta</taxon>
        <taxon>Embryophyta</taxon>
        <taxon>Tracheophyta</taxon>
        <taxon>Spermatophyta</taxon>
        <taxon>Magnoliopsida</taxon>
        <taxon>eudicotyledons</taxon>
        <taxon>Gunneridae</taxon>
        <taxon>Pentapetalae</taxon>
        <taxon>rosids</taxon>
        <taxon>Vitales</taxon>
        <taxon>Vitaceae</taxon>
        <taxon>Viteae</taxon>
        <taxon>Vitis</taxon>
    </lineage>
</organism>
<evidence type="ECO:0000313" key="2">
    <source>
        <dbReference type="Proteomes" id="UP000009183"/>
    </source>
</evidence>
<evidence type="ECO:0000313" key="1">
    <source>
        <dbReference type="EMBL" id="CCB50268.1"/>
    </source>
</evidence>
<sequence length="10" mass="1057">MPLPSTRNAA</sequence>
<accession>F6HE10</accession>
<gene>
    <name evidence="1" type="ordered locus">VIT_05s0020g00370</name>
</gene>
<proteinExistence type="predicted"/>
<dbReference type="Proteomes" id="UP000009183">
    <property type="component" value="Chromosome 5"/>
</dbReference>
<dbReference type="EMBL" id="FN595749">
    <property type="protein sequence ID" value="CCB50268.1"/>
    <property type="molecule type" value="Genomic_DNA"/>
</dbReference>
<dbReference type="InParanoid" id="F6HE10"/>
<dbReference type="HOGENOM" id="CLU_3438374_0_0_1"/>